<feature type="domain" description="CBS" evidence="4">
    <location>
        <begin position="94"/>
        <end position="150"/>
    </location>
</feature>
<dbReference type="Pfam" id="PF04972">
    <property type="entry name" value="BON"/>
    <property type="match status" value="1"/>
</dbReference>
<evidence type="ECO:0000313" key="5">
    <source>
        <dbReference type="EMBL" id="SDG34678.1"/>
    </source>
</evidence>
<sequence>MRAVDVMTPTVISVSPETGVQEIARLLLDHRISAVPVVDGDQHLLGMVSEGDLMGRAENQAEKPTPWWLALLSSGPETAASYIKTHGHAARDIMSHPVVDVEEDASVAEIARLLEKRHIKRVPVTRNGKLVGIVSRSNLLQGLAITPPDGEGSVDDRSLREALSKEIEEKLNSVRVNVIVKDGVVELWGLVASDEEMKAVQLAAESQPGVKRVENNMSRMPQGFGAF</sequence>
<gene>
    <name evidence="5" type="ORF">SAMN05216571_11083</name>
</gene>
<name>A0A1G7TH82_9GAMM</name>
<organism evidence="5 6">
    <name type="scientific">Onishia taeanensis</name>
    <dbReference type="NCBI Taxonomy" id="284577"/>
    <lineage>
        <taxon>Bacteria</taxon>
        <taxon>Pseudomonadati</taxon>
        <taxon>Pseudomonadota</taxon>
        <taxon>Gammaproteobacteria</taxon>
        <taxon>Oceanospirillales</taxon>
        <taxon>Halomonadaceae</taxon>
        <taxon>Onishia</taxon>
    </lineage>
</organism>
<accession>A0A1G7TH82</accession>
<keyword evidence="1 2" id="KW-0129">CBS domain</keyword>
<dbReference type="InterPro" id="IPR007055">
    <property type="entry name" value="BON_dom"/>
</dbReference>
<dbReference type="Gene3D" id="3.10.580.10">
    <property type="entry name" value="CBS-domain"/>
    <property type="match status" value="1"/>
</dbReference>
<keyword evidence="6" id="KW-1185">Reference proteome</keyword>
<evidence type="ECO:0000256" key="1">
    <source>
        <dbReference type="ARBA" id="ARBA00023122"/>
    </source>
</evidence>
<dbReference type="STRING" id="284577.SAMN05216571_11083"/>
<dbReference type="PANTHER" id="PTHR43080:SF26">
    <property type="entry name" value="REGULATORY PROTEIN"/>
    <property type="match status" value="1"/>
</dbReference>
<feature type="domain" description="BON" evidence="3">
    <location>
        <begin position="151"/>
        <end position="221"/>
    </location>
</feature>
<evidence type="ECO:0000313" key="6">
    <source>
        <dbReference type="Proteomes" id="UP000198641"/>
    </source>
</evidence>
<dbReference type="CDD" id="cd04586">
    <property type="entry name" value="CBS_pair_BON_assoc"/>
    <property type="match status" value="1"/>
</dbReference>
<dbReference type="SUPFAM" id="SSF54631">
    <property type="entry name" value="CBS-domain pair"/>
    <property type="match status" value="1"/>
</dbReference>
<dbReference type="PIRSF" id="PIRSF036990">
    <property type="entry name" value="UCP036990_CBS_BON"/>
    <property type="match status" value="1"/>
</dbReference>
<dbReference type="PROSITE" id="PS51371">
    <property type="entry name" value="CBS"/>
    <property type="match status" value="2"/>
</dbReference>
<dbReference type="SMART" id="SM00116">
    <property type="entry name" value="CBS"/>
    <property type="match status" value="2"/>
</dbReference>
<feature type="domain" description="CBS" evidence="4">
    <location>
        <begin position="7"/>
        <end position="63"/>
    </location>
</feature>
<dbReference type="CDD" id="cd02205">
    <property type="entry name" value="CBS_pair_SF"/>
    <property type="match status" value="1"/>
</dbReference>
<dbReference type="RefSeq" id="WP_092526884.1">
    <property type="nucleotide sequence ID" value="NZ_FNCI01000010.1"/>
</dbReference>
<dbReference type="AlphaFoldDB" id="A0A1G7TH82"/>
<evidence type="ECO:0000259" key="3">
    <source>
        <dbReference type="PROSITE" id="PS50914"/>
    </source>
</evidence>
<reference evidence="5 6" key="1">
    <citation type="submission" date="2016-10" db="EMBL/GenBank/DDBJ databases">
        <authorList>
            <person name="de Groot N.N."/>
        </authorList>
    </citation>
    <scope>NUCLEOTIDE SEQUENCE [LARGE SCALE GENOMIC DNA]</scope>
    <source>
        <strain evidence="5 6">BH539</strain>
    </source>
</reference>
<dbReference type="InterPro" id="IPR017080">
    <property type="entry name" value="UCP036990_CBS_BON"/>
</dbReference>
<dbReference type="EMBL" id="FNCI01000010">
    <property type="protein sequence ID" value="SDG34678.1"/>
    <property type="molecule type" value="Genomic_DNA"/>
</dbReference>
<dbReference type="InterPro" id="IPR000644">
    <property type="entry name" value="CBS_dom"/>
</dbReference>
<dbReference type="PROSITE" id="PS50914">
    <property type="entry name" value="BON"/>
    <property type="match status" value="1"/>
</dbReference>
<dbReference type="Pfam" id="PF00571">
    <property type="entry name" value="CBS"/>
    <property type="match status" value="2"/>
</dbReference>
<dbReference type="InterPro" id="IPR046342">
    <property type="entry name" value="CBS_dom_sf"/>
</dbReference>
<dbReference type="Gene3D" id="3.30.1340.30">
    <property type="match status" value="1"/>
</dbReference>
<dbReference type="PANTHER" id="PTHR43080">
    <property type="entry name" value="CBS DOMAIN-CONTAINING PROTEIN CBSX3, MITOCHONDRIAL"/>
    <property type="match status" value="1"/>
</dbReference>
<evidence type="ECO:0000256" key="2">
    <source>
        <dbReference type="PROSITE-ProRule" id="PRU00703"/>
    </source>
</evidence>
<dbReference type="InterPro" id="IPR051257">
    <property type="entry name" value="Diverse_CBS-Domain"/>
</dbReference>
<protein>
    <submittedName>
        <fullName evidence="5">BON domain-containing protein</fullName>
    </submittedName>
</protein>
<dbReference type="OrthoDB" id="9790355at2"/>
<dbReference type="Proteomes" id="UP000198641">
    <property type="component" value="Unassembled WGS sequence"/>
</dbReference>
<proteinExistence type="predicted"/>
<evidence type="ECO:0000259" key="4">
    <source>
        <dbReference type="PROSITE" id="PS51371"/>
    </source>
</evidence>